<dbReference type="InterPro" id="IPR029063">
    <property type="entry name" value="SAM-dependent_MTases_sf"/>
</dbReference>
<dbReference type="Gramene" id="PNW86757">
    <property type="protein sequence ID" value="PNW86757"/>
    <property type="gene ID" value="CHLRE_02g095139v5"/>
</dbReference>
<organism evidence="3 4">
    <name type="scientific">Chlamydomonas reinhardtii</name>
    <name type="common">Chlamydomonas smithii</name>
    <dbReference type="NCBI Taxonomy" id="3055"/>
    <lineage>
        <taxon>Eukaryota</taxon>
        <taxon>Viridiplantae</taxon>
        <taxon>Chlorophyta</taxon>
        <taxon>core chlorophytes</taxon>
        <taxon>Chlorophyceae</taxon>
        <taxon>CS clade</taxon>
        <taxon>Chlamydomonadales</taxon>
        <taxon>Chlamydomonadaceae</taxon>
        <taxon>Chlamydomonas</taxon>
    </lineage>
</organism>
<sequence>MRYHHDQRQGHPGQQQQQQQQEPHVSHLNNPPGPPHPANKALLATLMLAAALVGFAAGAWTGGAGAHAAAGCSTGGKYELVARHGFKGHQQHQQGHQRRQAVAAAGPGAGEQHVLGQGQRQGQGGGQGRRGQQGREEAEAAALAVLDIPQPTTFEPVFPENRAASLARAKAAATAAATATAAEVAAGVGAGVGAGAAADSAGPAAAVAGRVGSSANGGAGGAAVVLLRDEVAYLRRKVRSLRSAYGAAYCDLHGIGPSGGFCLQPPAPAATAAAAAGATAAAATAAAATAGLVTGTLLDRPLCDAIARLVAGAHVADFGAGRGQYGTCLVSSPAANANNGYNASSAAASAVTAVGGSVGAVSYTAYDGGEGVEAVTGGAVRFLDLAEPTWLGVGYDWVVSLEVGEHIPPHLEAAFLGNLIRHARRGLVLSWAVPGQGGHHHVNERPNDYILARVAELGGGALRHNATAAAQLRAASSLAWFRNTLLVFDRV</sequence>
<dbReference type="SUPFAM" id="SSF53335">
    <property type="entry name" value="S-adenosyl-L-methionine-dependent methyltransferases"/>
    <property type="match status" value="1"/>
</dbReference>
<evidence type="ECO:0000313" key="3">
    <source>
        <dbReference type="EMBL" id="PNW86757.1"/>
    </source>
</evidence>
<keyword evidence="4" id="KW-1185">Reference proteome</keyword>
<dbReference type="Gene3D" id="3.40.50.150">
    <property type="entry name" value="Vaccinia Virus protein VP39"/>
    <property type="match status" value="1"/>
</dbReference>
<feature type="compositionally biased region" description="Gly residues" evidence="1">
    <location>
        <begin position="119"/>
        <end position="131"/>
    </location>
</feature>
<feature type="compositionally biased region" description="Basic residues" evidence="1">
    <location>
        <begin position="87"/>
        <end position="99"/>
    </location>
</feature>
<accession>A0A2K3E1W9</accession>
<feature type="region of interest" description="Disordered" evidence="1">
    <location>
        <begin position="1"/>
        <end position="39"/>
    </location>
</feature>
<keyword evidence="2" id="KW-0812">Transmembrane</keyword>
<dbReference type="EMBL" id="CM008963">
    <property type="protein sequence ID" value="PNW86757.1"/>
    <property type="molecule type" value="Genomic_DNA"/>
</dbReference>
<dbReference type="OrthoDB" id="406773at2759"/>
<gene>
    <name evidence="3" type="ORF">CHLRE_02g095139v5</name>
</gene>
<dbReference type="RefSeq" id="XP_042927233.1">
    <property type="nucleotide sequence ID" value="XM_043059602.1"/>
</dbReference>
<proteinExistence type="predicted"/>
<feature type="region of interest" description="Disordered" evidence="1">
    <location>
        <begin position="87"/>
        <end position="138"/>
    </location>
</feature>
<feature type="transmembrane region" description="Helical" evidence="2">
    <location>
        <begin position="41"/>
        <end position="60"/>
    </location>
</feature>
<dbReference type="KEGG" id="cre:CHLRE_02g095139v5"/>
<reference evidence="3 4" key="1">
    <citation type="journal article" date="2007" name="Science">
        <title>The Chlamydomonas genome reveals the evolution of key animal and plant functions.</title>
        <authorList>
            <person name="Merchant S.S."/>
            <person name="Prochnik S.E."/>
            <person name="Vallon O."/>
            <person name="Harris E.H."/>
            <person name="Karpowicz S.J."/>
            <person name="Witman G.B."/>
            <person name="Terry A."/>
            <person name="Salamov A."/>
            <person name="Fritz-Laylin L.K."/>
            <person name="Marechal-Drouard L."/>
            <person name="Marshall W.F."/>
            <person name="Qu L.H."/>
            <person name="Nelson D.R."/>
            <person name="Sanderfoot A.A."/>
            <person name="Spalding M.H."/>
            <person name="Kapitonov V.V."/>
            <person name="Ren Q."/>
            <person name="Ferris P."/>
            <person name="Lindquist E."/>
            <person name="Shapiro H."/>
            <person name="Lucas S.M."/>
            <person name="Grimwood J."/>
            <person name="Schmutz J."/>
            <person name="Cardol P."/>
            <person name="Cerutti H."/>
            <person name="Chanfreau G."/>
            <person name="Chen C.L."/>
            <person name="Cognat V."/>
            <person name="Croft M.T."/>
            <person name="Dent R."/>
            <person name="Dutcher S."/>
            <person name="Fernandez E."/>
            <person name="Fukuzawa H."/>
            <person name="Gonzalez-Ballester D."/>
            <person name="Gonzalez-Halphen D."/>
            <person name="Hallmann A."/>
            <person name="Hanikenne M."/>
            <person name="Hippler M."/>
            <person name="Inwood W."/>
            <person name="Jabbari K."/>
            <person name="Kalanon M."/>
            <person name="Kuras R."/>
            <person name="Lefebvre P.A."/>
            <person name="Lemaire S.D."/>
            <person name="Lobanov A.V."/>
            <person name="Lohr M."/>
            <person name="Manuell A."/>
            <person name="Meier I."/>
            <person name="Mets L."/>
            <person name="Mittag M."/>
            <person name="Mittelmeier T."/>
            <person name="Moroney J.V."/>
            <person name="Moseley J."/>
            <person name="Napoli C."/>
            <person name="Nedelcu A.M."/>
            <person name="Niyogi K."/>
            <person name="Novoselov S.V."/>
            <person name="Paulsen I.T."/>
            <person name="Pazour G."/>
            <person name="Purton S."/>
            <person name="Ral J.P."/>
            <person name="Riano-Pachon D.M."/>
            <person name="Riekhof W."/>
            <person name="Rymarquis L."/>
            <person name="Schroda M."/>
            <person name="Stern D."/>
            <person name="Umen J."/>
            <person name="Willows R."/>
            <person name="Wilson N."/>
            <person name="Zimmer S.L."/>
            <person name="Allmer J."/>
            <person name="Balk J."/>
            <person name="Bisova K."/>
            <person name="Chen C.J."/>
            <person name="Elias M."/>
            <person name="Gendler K."/>
            <person name="Hauser C."/>
            <person name="Lamb M.R."/>
            <person name="Ledford H."/>
            <person name="Long J.C."/>
            <person name="Minagawa J."/>
            <person name="Page M.D."/>
            <person name="Pan J."/>
            <person name="Pootakham W."/>
            <person name="Roje S."/>
            <person name="Rose A."/>
            <person name="Stahlberg E."/>
            <person name="Terauchi A.M."/>
            <person name="Yang P."/>
            <person name="Ball S."/>
            <person name="Bowler C."/>
            <person name="Dieckmann C.L."/>
            <person name="Gladyshev V.N."/>
            <person name="Green P."/>
            <person name="Jorgensen R."/>
            <person name="Mayfield S."/>
            <person name="Mueller-Roeber B."/>
            <person name="Rajamani S."/>
            <person name="Sayre R.T."/>
            <person name="Brokstein P."/>
            <person name="Dubchak I."/>
            <person name="Goodstein D."/>
            <person name="Hornick L."/>
            <person name="Huang Y.W."/>
            <person name="Jhaveri J."/>
            <person name="Luo Y."/>
            <person name="Martinez D."/>
            <person name="Ngau W.C."/>
            <person name="Otillar B."/>
            <person name="Poliakov A."/>
            <person name="Porter A."/>
            <person name="Szajkowski L."/>
            <person name="Werner G."/>
            <person name="Zhou K."/>
            <person name="Grigoriev I.V."/>
            <person name="Rokhsar D.S."/>
            <person name="Grossman A.R."/>
        </authorList>
    </citation>
    <scope>NUCLEOTIDE SEQUENCE [LARGE SCALE GENOMIC DNA]</scope>
    <source>
        <strain evidence="4">CC-503</strain>
    </source>
</reference>
<evidence type="ECO:0000313" key="4">
    <source>
        <dbReference type="Proteomes" id="UP000006906"/>
    </source>
</evidence>
<keyword evidence="2" id="KW-1133">Transmembrane helix</keyword>
<protein>
    <submittedName>
        <fullName evidence="3">Uncharacterized protein</fullName>
    </submittedName>
</protein>
<dbReference type="InParanoid" id="A0A2K3E1W9"/>
<keyword evidence="2" id="KW-0472">Membrane</keyword>
<evidence type="ECO:0000256" key="2">
    <source>
        <dbReference type="SAM" id="Phobius"/>
    </source>
</evidence>
<dbReference type="AlphaFoldDB" id="A0A2K3E1W9"/>
<dbReference type="GeneID" id="5726753"/>
<dbReference type="Proteomes" id="UP000006906">
    <property type="component" value="Chromosome 2"/>
</dbReference>
<name>A0A2K3E1W9_CHLRE</name>
<evidence type="ECO:0000256" key="1">
    <source>
        <dbReference type="SAM" id="MobiDB-lite"/>
    </source>
</evidence>